<protein>
    <submittedName>
        <fullName evidence="1">Uncharacterized protein</fullName>
    </submittedName>
</protein>
<comment type="caution">
    <text evidence="1">The sequence shown here is derived from an EMBL/GenBank/DDBJ whole genome shotgun (WGS) entry which is preliminary data.</text>
</comment>
<accession>A0A926I2T7</accession>
<dbReference type="RefSeq" id="WP_177718914.1">
    <property type="nucleotide sequence ID" value="NZ_JACRSQ010000021.1"/>
</dbReference>
<reference evidence="1" key="1">
    <citation type="submission" date="2020-08" db="EMBL/GenBank/DDBJ databases">
        <title>Genome public.</title>
        <authorList>
            <person name="Liu C."/>
            <person name="Sun Q."/>
        </authorList>
    </citation>
    <scope>NUCLEOTIDE SEQUENCE</scope>
    <source>
        <strain evidence="1">NSJ-32</strain>
    </source>
</reference>
<name>A0A926I2T7_9FIRM</name>
<proteinExistence type="predicted"/>
<dbReference type="AlphaFoldDB" id="A0A926I2T7"/>
<dbReference type="Proteomes" id="UP000657006">
    <property type="component" value="Unassembled WGS sequence"/>
</dbReference>
<evidence type="ECO:0000313" key="1">
    <source>
        <dbReference type="EMBL" id="MBC8544431.1"/>
    </source>
</evidence>
<gene>
    <name evidence="1" type="ORF">H8730_12865</name>
</gene>
<organism evidence="1 2">
    <name type="scientific">Bianquea renquensis</name>
    <dbReference type="NCBI Taxonomy" id="2763661"/>
    <lineage>
        <taxon>Bacteria</taxon>
        <taxon>Bacillati</taxon>
        <taxon>Bacillota</taxon>
        <taxon>Clostridia</taxon>
        <taxon>Eubacteriales</taxon>
        <taxon>Bianqueaceae</taxon>
        <taxon>Bianquea</taxon>
    </lineage>
</organism>
<sequence>MIGFVFDTPIPQEQDCRQLLRGLAREFGHAVEDKEDCMLLSFMHTGHLILSFEKRQTVKGTTTFLVGDFSGCPAGPGYHAYLIQLIDVFVARSGLDIRMVDATGYYGHRDFAELQSAYEHHLRQLVAIGECYLRGSGPPQSMVMCRSLDAPCPESVGGTFDTPTGRFSIASVVQQVQEVGIRPFAEEFFIWFHQRIDGRFYRNNALTMLWEDCCFRPGIRSEEDQKINETILDYLELAASASPTLPFPKEEYLELCKLNRHPPIDVQTLPPYVSEYPIGYRRGRLDYTIGHVTISIPGSFLYRRDAINGRVHHVFYDAEPDGWRRIRIFSGVSEDGNASFIEEMFTLFTDETPEEFPVGNGICRAVSLGRMEEEGQVFFQAFAQVVAGPRLLSVIASYTDPAQLSWAMDMFHGMVARDLELTDP</sequence>
<keyword evidence="2" id="KW-1185">Reference proteome</keyword>
<dbReference type="EMBL" id="JACRSQ010000021">
    <property type="protein sequence ID" value="MBC8544431.1"/>
    <property type="molecule type" value="Genomic_DNA"/>
</dbReference>
<evidence type="ECO:0000313" key="2">
    <source>
        <dbReference type="Proteomes" id="UP000657006"/>
    </source>
</evidence>